<evidence type="ECO:0000313" key="4">
    <source>
        <dbReference type="Proteomes" id="UP001341840"/>
    </source>
</evidence>
<evidence type="ECO:0000313" key="3">
    <source>
        <dbReference type="EMBL" id="MED6164264.1"/>
    </source>
</evidence>
<reference evidence="3 4" key="1">
    <citation type="journal article" date="2023" name="Plants (Basel)">
        <title>Bridging the Gap: Combining Genomics and Transcriptomics Approaches to Understand Stylosanthes scabra, an Orphan Legume from the Brazilian Caatinga.</title>
        <authorList>
            <person name="Ferreira-Neto J.R.C."/>
            <person name="da Silva M.D."/>
            <person name="Binneck E."/>
            <person name="de Melo N.F."/>
            <person name="da Silva R.H."/>
            <person name="de Melo A.L.T.M."/>
            <person name="Pandolfi V."/>
            <person name="Bustamante F.O."/>
            <person name="Brasileiro-Vidal A.C."/>
            <person name="Benko-Iseppon A.M."/>
        </authorList>
    </citation>
    <scope>NUCLEOTIDE SEQUENCE [LARGE SCALE GENOMIC DNA]</scope>
    <source>
        <tissue evidence="3">Leaves</tissue>
    </source>
</reference>
<accession>A0ABU6UTU0</accession>
<dbReference type="EMBL" id="JASCZI010122407">
    <property type="protein sequence ID" value="MED6164264.1"/>
    <property type="molecule type" value="Genomic_DNA"/>
</dbReference>
<keyword evidence="4" id="KW-1185">Reference proteome</keyword>
<comment type="caution">
    <text evidence="3">The sequence shown here is derived from an EMBL/GenBank/DDBJ whole genome shotgun (WGS) entry which is preliminary data.</text>
</comment>
<dbReference type="InterPro" id="IPR025836">
    <property type="entry name" value="Zn_knuckle_CX2CX4HX4C"/>
</dbReference>
<dbReference type="Proteomes" id="UP001341840">
    <property type="component" value="Unassembled WGS sequence"/>
</dbReference>
<feature type="region of interest" description="Disordered" evidence="1">
    <location>
        <begin position="63"/>
        <end position="118"/>
    </location>
</feature>
<evidence type="ECO:0000259" key="2">
    <source>
        <dbReference type="Pfam" id="PF14392"/>
    </source>
</evidence>
<name>A0ABU6UTU0_9FABA</name>
<gene>
    <name evidence="3" type="ORF">PIB30_088026</name>
</gene>
<organism evidence="3 4">
    <name type="scientific">Stylosanthes scabra</name>
    <dbReference type="NCBI Taxonomy" id="79078"/>
    <lineage>
        <taxon>Eukaryota</taxon>
        <taxon>Viridiplantae</taxon>
        <taxon>Streptophyta</taxon>
        <taxon>Embryophyta</taxon>
        <taxon>Tracheophyta</taxon>
        <taxon>Spermatophyta</taxon>
        <taxon>Magnoliopsida</taxon>
        <taxon>eudicotyledons</taxon>
        <taxon>Gunneridae</taxon>
        <taxon>Pentapetalae</taxon>
        <taxon>rosids</taxon>
        <taxon>fabids</taxon>
        <taxon>Fabales</taxon>
        <taxon>Fabaceae</taxon>
        <taxon>Papilionoideae</taxon>
        <taxon>50 kb inversion clade</taxon>
        <taxon>dalbergioids sensu lato</taxon>
        <taxon>Dalbergieae</taxon>
        <taxon>Pterocarpus clade</taxon>
        <taxon>Stylosanthes</taxon>
    </lineage>
</organism>
<feature type="compositionally biased region" description="Acidic residues" evidence="1">
    <location>
        <begin position="101"/>
        <end position="118"/>
    </location>
</feature>
<evidence type="ECO:0000256" key="1">
    <source>
        <dbReference type="SAM" id="MobiDB-lite"/>
    </source>
</evidence>
<proteinExistence type="predicted"/>
<protein>
    <recommendedName>
        <fullName evidence="2">Zinc knuckle CX2CX4HX4C domain-containing protein</fullName>
    </recommendedName>
</protein>
<dbReference type="Pfam" id="PF14392">
    <property type="entry name" value="zf-CCHC_4"/>
    <property type="match status" value="1"/>
</dbReference>
<sequence>MELMKKVPWSIRGANAWVPLSYMNRLIIEKLGRAIGPNLPRIWIKLKYERILDGYCLNCGRIGHNKKNRNSPNAAAKWDPLKPRYSHGLGTSRPPPLSDVQELEVQVELEDSDDSTQP</sequence>
<feature type="domain" description="Zinc knuckle CX2CX4HX4C" evidence="2">
    <location>
        <begin position="42"/>
        <end position="68"/>
    </location>
</feature>